<reference evidence="2" key="1">
    <citation type="submission" date="2021-01" db="EMBL/GenBank/DDBJ databases">
        <title>Adiantum capillus-veneris genome.</title>
        <authorList>
            <person name="Fang Y."/>
            <person name="Liao Q."/>
        </authorList>
    </citation>
    <scope>NUCLEOTIDE SEQUENCE</scope>
    <source>
        <strain evidence="2">H3</strain>
        <tissue evidence="2">Leaf</tissue>
    </source>
</reference>
<proteinExistence type="predicted"/>
<organism evidence="2 3">
    <name type="scientific">Adiantum capillus-veneris</name>
    <name type="common">Maidenhair fern</name>
    <dbReference type="NCBI Taxonomy" id="13818"/>
    <lineage>
        <taxon>Eukaryota</taxon>
        <taxon>Viridiplantae</taxon>
        <taxon>Streptophyta</taxon>
        <taxon>Embryophyta</taxon>
        <taxon>Tracheophyta</taxon>
        <taxon>Polypodiopsida</taxon>
        <taxon>Polypodiidae</taxon>
        <taxon>Polypodiales</taxon>
        <taxon>Pteridineae</taxon>
        <taxon>Pteridaceae</taxon>
        <taxon>Vittarioideae</taxon>
        <taxon>Adiantum</taxon>
    </lineage>
</organism>
<dbReference type="AlphaFoldDB" id="A0A9D4U522"/>
<feature type="region of interest" description="Disordered" evidence="1">
    <location>
        <begin position="1"/>
        <end position="30"/>
    </location>
</feature>
<evidence type="ECO:0000313" key="2">
    <source>
        <dbReference type="EMBL" id="KAI5061215.1"/>
    </source>
</evidence>
<sequence>MNPGTSSALCSKEEEEGTGSSPSFLSSCVNPPSRIHRKKIKRKLALAFSEGPCLLANPFFLEPHWLLQMLPPLSSITMLANCPAQNSHYNLQQKSISAVKGDTRYKRLQRVVCCPAVQSFVQLYTKQIPAICKGDTNYIFTKDNTKLHKAKARLQGWKKYTASRYSAGGEKSFCLFTSIKLLNFFLKPIYL</sequence>
<protein>
    <submittedName>
        <fullName evidence="2">Uncharacterized protein</fullName>
    </submittedName>
</protein>
<comment type="caution">
    <text evidence="2">The sequence shown here is derived from an EMBL/GenBank/DDBJ whole genome shotgun (WGS) entry which is preliminary data.</text>
</comment>
<feature type="compositionally biased region" description="Polar residues" evidence="1">
    <location>
        <begin position="18"/>
        <end position="30"/>
    </location>
</feature>
<evidence type="ECO:0000256" key="1">
    <source>
        <dbReference type="SAM" id="MobiDB-lite"/>
    </source>
</evidence>
<accession>A0A9D4U522</accession>
<dbReference type="OrthoDB" id="10623078at2759"/>
<keyword evidence="3" id="KW-1185">Reference proteome</keyword>
<dbReference type="Proteomes" id="UP000886520">
    <property type="component" value="Chromosome 23"/>
</dbReference>
<dbReference type="EMBL" id="JABFUD020000023">
    <property type="protein sequence ID" value="KAI5061215.1"/>
    <property type="molecule type" value="Genomic_DNA"/>
</dbReference>
<gene>
    <name evidence="2" type="ORF">GOP47_0023720</name>
</gene>
<evidence type="ECO:0000313" key="3">
    <source>
        <dbReference type="Proteomes" id="UP000886520"/>
    </source>
</evidence>
<name>A0A9D4U522_ADICA</name>